<feature type="compositionally biased region" description="Polar residues" evidence="1">
    <location>
        <begin position="267"/>
        <end position="278"/>
    </location>
</feature>
<name>A0A238FLS3_9BASI</name>
<reference evidence="3" key="1">
    <citation type="submission" date="2016-09" db="EMBL/GenBank/DDBJ databases">
        <authorList>
            <person name="Jeantristanb JTB J.-T."/>
            <person name="Ricardo R."/>
        </authorList>
    </citation>
    <scope>NUCLEOTIDE SEQUENCE [LARGE SCALE GENOMIC DNA]</scope>
</reference>
<dbReference type="Proteomes" id="UP000198372">
    <property type="component" value="Unassembled WGS sequence"/>
</dbReference>
<feature type="compositionally biased region" description="Low complexity" evidence="1">
    <location>
        <begin position="1"/>
        <end position="12"/>
    </location>
</feature>
<protein>
    <submittedName>
        <fullName evidence="2">BQ2448_6898 protein</fullName>
    </submittedName>
</protein>
<gene>
    <name evidence="2" type="ORF">BQ2448_6898</name>
</gene>
<evidence type="ECO:0000313" key="3">
    <source>
        <dbReference type="Proteomes" id="UP000198372"/>
    </source>
</evidence>
<dbReference type="OrthoDB" id="2536221at2759"/>
<proteinExistence type="predicted"/>
<dbReference type="EMBL" id="FMSP01000017">
    <property type="protein sequence ID" value="SCV72973.1"/>
    <property type="molecule type" value="Genomic_DNA"/>
</dbReference>
<sequence length="784" mass="85559">MGTGKSTSSTSKGKGKPGRRSTPNKAPRRPKTSLASLHAHRDHDDHDESHQSTTNARTIEPCDASSSNGATPTPTTTTTPTPSDASIKTCEAIDRWHEQCTEVVVGGHKGKVNRDWCHVHEIEQAQVKQEFLRCIAALPGASQHLPLPDASEITSCDDLDDLEAWEKIARQHASLSDKALACREYYSVHFAASALDLASLMGSMSLQELTLRSRAADGVIRLVTRRSHLLILTSEDALWLLEPQPHSANASVTLPNGEPAPPVPNCLSGSTPNATSNPLRPPCAPSLQTEAEEPDPIVALERVKRAELLELLSLTGSHASFIKNSIKSVQRVRVIECLFRRLISRDEELLVKAYRGGHDHVLRFFEDTTCCSLAALTRLHAALQQTSSLSLKEAIMDAFRAIAWEESGAGETEPGEEGLGLQLLGGWSYKIQLSRSMSPVEWSHLYDFCGCPGCALRCCLRFSDWTYIRRLSIVSPSANPGSTPPFEHWADSNNETDASKIFKALSVVTCAESGPGASEPEIRRVAGGFVGPKGKGMWLERIERNWVMIKLGFGDTKADARQSLRLIDALQARHPLIIRIFPDGLFGGERYPSPPANHLWYSRYRSASSKALLRHQPWAIDHNAFGPNNSTPLLTFDALDSPEKAQGMSSFKYTFEIVVLDGYGRDGPGRGRTANENQNRSFEQFEAELGQVFCDALGVGDVKGAIRCAREKGLQRGEFVDWQVGQVTLSVIEGGAGTTTTTTSNAANLTVVKSKAKKTSGGAAALENLRDDTLALKLSRNLFR</sequence>
<evidence type="ECO:0000256" key="1">
    <source>
        <dbReference type="SAM" id="MobiDB-lite"/>
    </source>
</evidence>
<feature type="region of interest" description="Disordered" evidence="1">
    <location>
        <begin position="250"/>
        <end position="279"/>
    </location>
</feature>
<dbReference type="AlphaFoldDB" id="A0A238FLS3"/>
<organism evidence="2 3">
    <name type="scientific">Microbotryum intermedium</name>
    <dbReference type="NCBI Taxonomy" id="269621"/>
    <lineage>
        <taxon>Eukaryota</taxon>
        <taxon>Fungi</taxon>
        <taxon>Dikarya</taxon>
        <taxon>Basidiomycota</taxon>
        <taxon>Pucciniomycotina</taxon>
        <taxon>Microbotryomycetes</taxon>
        <taxon>Microbotryales</taxon>
        <taxon>Microbotryaceae</taxon>
        <taxon>Microbotryum</taxon>
    </lineage>
</organism>
<dbReference type="STRING" id="269621.A0A238FLS3"/>
<accession>A0A238FLS3</accession>
<evidence type="ECO:0000313" key="2">
    <source>
        <dbReference type="EMBL" id="SCV72973.1"/>
    </source>
</evidence>
<keyword evidence="3" id="KW-1185">Reference proteome</keyword>
<feature type="compositionally biased region" description="Basic and acidic residues" evidence="1">
    <location>
        <begin position="39"/>
        <end position="50"/>
    </location>
</feature>
<feature type="region of interest" description="Disordered" evidence="1">
    <location>
        <begin position="1"/>
        <end position="86"/>
    </location>
</feature>
<feature type="compositionally biased region" description="Low complexity" evidence="1">
    <location>
        <begin position="71"/>
        <end position="82"/>
    </location>
</feature>